<evidence type="ECO:0000256" key="3">
    <source>
        <dbReference type="ARBA" id="ARBA00012057"/>
    </source>
</evidence>
<feature type="binding site" evidence="10">
    <location>
        <position position="43"/>
    </location>
    <ligand>
        <name>Mn(2+)</name>
        <dbReference type="ChEBI" id="CHEBI:29035"/>
    </ligand>
</feature>
<evidence type="ECO:0000256" key="6">
    <source>
        <dbReference type="ARBA" id="ARBA00022842"/>
    </source>
</evidence>
<evidence type="ECO:0000259" key="11">
    <source>
        <dbReference type="PROSITE" id="PS51462"/>
    </source>
</evidence>
<comment type="pathway">
    <text evidence="1 10">Isoprenoid biosynthesis; dimethylallyl diphosphate biosynthesis; dimethylallyl diphosphate from isopentenyl diphosphate: step 1/1.</text>
</comment>
<evidence type="ECO:0000256" key="10">
    <source>
        <dbReference type="HAMAP-Rule" id="MF_00202"/>
    </source>
</evidence>
<name>A0ABS0DM70_9NOCA</name>
<reference evidence="12 13" key="1">
    <citation type="submission" date="2020-10" db="EMBL/GenBank/DDBJ databases">
        <title>Identification of Nocardia species via Next-generation sequencing and recognition of intraspecies genetic diversity.</title>
        <authorList>
            <person name="Li P."/>
            <person name="Li P."/>
            <person name="Lu B."/>
        </authorList>
    </citation>
    <scope>NUCLEOTIDE SEQUENCE [LARGE SCALE GENOMIC DNA]</scope>
    <source>
        <strain evidence="12 13">BJ06-0143</strain>
    </source>
</reference>
<dbReference type="EC" id="5.3.3.2" evidence="3 10"/>
<dbReference type="EMBL" id="JADLQN010000007">
    <property type="protein sequence ID" value="MBF6357808.1"/>
    <property type="molecule type" value="Genomic_DNA"/>
</dbReference>
<keyword evidence="5 10" id="KW-0479">Metal-binding</keyword>
<comment type="cofactor">
    <cofactor evidence="10">
        <name>Mg(2+)</name>
        <dbReference type="ChEBI" id="CHEBI:18420"/>
    </cofactor>
    <text evidence="10">Binds 1 Mg(2+) ion per subunit. The magnesium ion binds only when substrate is bound.</text>
</comment>
<keyword evidence="4 10" id="KW-0963">Cytoplasm</keyword>
<keyword evidence="13" id="KW-1185">Reference proteome</keyword>
<comment type="catalytic activity">
    <reaction evidence="10">
        <text>isopentenyl diphosphate = dimethylallyl diphosphate</text>
        <dbReference type="Rhea" id="RHEA:23284"/>
        <dbReference type="ChEBI" id="CHEBI:57623"/>
        <dbReference type="ChEBI" id="CHEBI:128769"/>
        <dbReference type="EC" id="5.3.3.2"/>
    </reaction>
</comment>
<dbReference type="PANTHER" id="PTHR10885">
    <property type="entry name" value="ISOPENTENYL-DIPHOSPHATE DELTA-ISOMERASE"/>
    <property type="match status" value="1"/>
</dbReference>
<dbReference type="CDD" id="cd02885">
    <property type="entry name" value="NUDIX_IPP_Isomerase"/>
    <property type="match status" value="1"/>
</dbReference>
<feature type="binding site" evidence="10">
    <location>
        <position position="126"/>
    </location>
    <ligand>
        <name>Mn(2+)</name>
        <dbReference type="ChEBI" id="CHEBI:29035"/>
    </ligand>
</feature>
<feature type="domain" description="Nudix hydrolase" evidence="11">
    <location>
        <begin position="41"/>
        <end position="175"/>
    </location>
</feature>
<dbReference type="Proteomes" id="UP000707731">
    <property type="component" value="Unassembled WGS sequence"/>
</dbReference>
<dbReference type="PROSITE" id="PS51462">
    <property type="entry name" value="NUDIX"/>
    <property type="match status" value="1"/>
</dbReference>
<dbReference type="PIRSF" id="PIRSF018427">
    <property type="entry name" value="Isopntndiph_ism"/>
    <property type="match status" value="1"/>
</dbReference>
<dbReference type="InterPro" id="IPR015797">
    <property type="entry name" value="NUDIX_hydrolase-like_dom_sf"/>
</dbReference>
<evidence type="ECO:0000256" key="2">
    <source>
        <dbReference type="ARBA" id="ARBA00007579"/>
    </source>
</evidence>
<comment type="cofactor">
    <cofactor evidence="10">
        <name>Mn(2+)</name>
        <dbReference type="ChEBI" id="CHEBI:29035"/>
    </cofactor>
    <text evidence="10">Binds 1 Mn(2+) ion per subunit.</text>
</comment>
<dbReference type="SUPFAM" id="SSF55811">
    <property type="entry name" value="Nudix"/>
    <property type="match status" value="1"/>
</dbReference>
<dbReference type="PANTHER" id="PTHR10885:SF0">
    <property type="entry name" value="ISOPENTENYL-DIPHOSPHATE DELTA-ISOMERASE"/>
    <property type="match status" value="1"/>
</dbReference>
<dbReference type="RefSeq" id="WP_195004657.1">
    <property type="nucleotide sequence ID" value="NZ_JADLQN010000007.1"/>
</dbReference>
<feature type="active site" evidence="10">
    <location>
        <position position="78"/>
    </location>
</feature>
<feature type="binding site" evidence="10">
    <location>
        <position position="36"/>
    </location>
    <ligand>
        <name>Mn(2+)</name>
        <dbReference type="ChEBI" id="CHEBI:29035"/>
    </ligand>
</feature>
<dbReference type="NCBIfam" id="TIGR02150">
    <property type="entry name" value="IPP_isom_1"/>
    <property type="match status" value="1"/>
</dbReference>
<evidence type="ECO:0000313" key="13">
    <source>
        <dbReference type="Proteomes" id="UP000707731"/>
    </source>
</evidence>
<keyword evidence="9 10" id="KW-0413">Isomerase</keyword>
<proteinExistence type="inferred from homology"/>
<feature type="binding site" evidence="10">
    <location>
        <position position="124"/>
    </location>
    <ligand>
        <name>Mn(2+)</name>
        <dbReference type="ChEBI" id="CHEBI:29035"/>
    </ligand>
</feature>
<feature type="active site" evidence="10">
    <location>
        <position position="126"/>
    </location>
</feature>
<dbReference type="NCBIfam" id="NF002995">
    <property type="entry name" value="PRK03759.1"/>
    <property type="match status" value="1"/>
</dbReference>
<comment type="caution">
    <text evidence="12">The sequence shown here is derived from an EMBL/GenBank/DDBJ whole genome shotgun (WGS) entry which is preliminary data.</text>
</comment>
<dbReference type="Pfam" id="PF00293">
    <property type="entry name" value="NUDIX"/>
    <property type="match status" value="1"/>
</dbReference>
<comment type="function">
    <text evidence="10">Catalyzes the 1,3-allylic rearrangement of the homoallylic substrate isopentenyl (IPP) to its highly electrophilic allylic isomer, dimethylallyl diphosphate (DMAPP).</text>
</comment>
<feature type="binding site" evidence="10">
    <location>
        <position position="98"/>
    </location>
    <ligand>
        <name>Mg(2+)</name>
        <dbReference type="ChEBI" id="CHEBI:18420"/>
    </ligand>
</feature>
<keyword evidence="8 10" id="KW-0414">Isoprene biosynthesis</keyword>
<keyword evidence="7 10" id="KW-0464">Manganese</keyword>
<comment type="similarity">
    <text evidence="2 10">Belongs to the IPP isomerase type 1 family.</text>
</comment>
<organism evidence="12 13">
    <name type="scientific">Nocardia higoensis</name>
    <dbReference type="NCBI Taxonomy" id="228599"/>
    <lineage>
        <taxon>Bacteria</taxon>
        <taxon>Bacillati</taxon>
        <taxon>Actinomycetota</taxon>
        <taxon>Actinomycetes</taxon>
        <taxon>Mycobacteriales</taxon>
        <taxon>Nocardiaceae</taxon>
        <taxon>Nocardia</taxon>
    </lineage>
</organism>
<protein>
    <recommendedName>
        <fullName evidence="3 10">Isopentenyl-diphosphate Delta-isomerase</fullName>
        <shortName evidence="10">IPP isomerase</shortName>
        <ecNumber evidence="3 10">5.3.3.2</ecNumber>
    </recommendedName>
    <alternativeName>
        <fullName evidence="10">IPP:DMAPP isomerase</fullName>
    </alternativeName>
    <alternativeName>
        <fullName evidence="10">Isopentenyl pyrophosphate isomerase</fullName>
    </alternativeName>
</protein>
<dbReference type="Gene3D" id="3.90.79.10">
    <property type="entry name" value="Nucleoside Triphosphate Pyrophosphohydrolase"/>
    <property type="match status" value="1"/>
</dbReference>
<dbReference type="InterPro" id="IPR056375">
    <property type="entry name" value="Idi_bact"/>
</dbReference>
<gene>
    <name evidence="10 12" type="primary">idi</name>
    <name evidence="12" type="ORF">IU449_25250</name>
</gene>
<dbReference type="HAMAP" id="MF_00202">
    <property type="entry name" value="Idi"/>
    <property type="match status" value="1"/>
</dbReference>
<evidence type="ECO:0000313" key="12">
    <source>
        <dbReference type="EMBL" id="MBF6357808.1"/>
    </source>
</evidence>
<dbReference type="InterPro" id="IPR011876">
    <property type="entry name" value="IsopentenylPP_isomerase_typ1"/>
</dbReference>
<feature type="binding site" evidence="10">
    <location>
        <position position="80"/>
    </location>
    <ligand>
        <name>Mn(2+)</name>
        <dbReference type="ChEBI" id="CHEBI:29035"/>
    </ligand>
</feature>
<accession>A0ABS0DM70</accession>
<sequence length="192" mass="21198">MTDTAVLPTPDRESLLVELVDERGRAVGECPVAEAHRAPGQLHRAFSVLLFDDEGRVLLQRRAAVKTRFPLQWANTCCGHPAPGQGLADAARARLREELGLDAELTEAGVFRYRASDATTGRVEHEWDHVFIGATTAEAMRPDPAEVAELRWLEPAEIRTLLSADPRAFTPWLAPVLEIGDAAFRADTRREP</sequence>
<evidence type="ECO:0000256" key="1">
    <source>
        <dbReference type="ARBA" id="ARBA00004826"/>
    </source>
</evidence>
<dbReference type="InterPro" id="IPR000086">
    <property type="entry name" value="NUDIX_hydrolase_dom"/>
</dbReference>
<evidence type="ECO:0000256" key="9">
    <source>
        <dbReference type="ARBA" id="ARBA00023235"/>
    </source>
</evidence>
<evidence type="ECO:0000256" key="4">
    <source>
        <dbReference type="ARBA" id="ARBA00022490"/>
    </source>
</evidence>
<dbReference type="GO" id="GO:0004452">
    <property type="term" value="F:isopentenyl-diphosphate delta-isomerase activity"/>
    <property type="evidence" value="ECO:0007669"/>
    <property type="project" value="UniProtKB-EC"/>
</dbReference>
<evidence type="ECO:0000256" key="8">
    <source>
        <dbReference type="ARBA" id="ARBA00023229"/>
    </source>
</evidence>
<comment type="subcellular location">
    <subcellularLocation>
        <location evidence="10">Cytoplasm</location>
    </subcellularLocation>
</comment>
<keyword evidence="6 10" id="KW-0460">Magnesium</keyword>
<evidence type="ECO:0000256" key="5">
    <source>
        <dbReference type="ARBA" id="ARBA00022723"/>
    </source>
</evidence>
<evidence type="ECO:0000256" key="7">
    <source>
        <dbReference type="ARBA" id="ARBA00023211"/>
    </source>
</evidence>